<dbReference type="AlphaFoldDB" id="A0A2P2J045"/>
<sequence length="42" mass="4859">MILVKTDSSVNKDPKTNNLATSKWVQNSNIFICWQETWETTS</sequence>
<reference evidence="1" key="1">
    <citation type="submission" date="2018-02" db="EMBL/GenBank/DDBJ databases">
        <title>Rhizophora mucronata_Transcriptome.</title>
        <authorList>
            <person name="Meera S.P."/>
            <person name="Sreeshan A."/>
            <person name="Augustine A."/>
        </authorList>
    </citation>
    <scope>NUCLEOTIDE SEQUENCE</scope>
    <source>
        <tissue evidence="1">Leaf</tissue>
    </source>
</reference>
<accession>A0A2P2J045</accession>
<dbReference type="EMBL" id="GGEC01006375">
    <property type="protein sequence ID" value="MBW86858.1"/>
    <property type="molecule type" value="Transcribed_RNA"/>
</dbReference>
<protein>
    <submittedName>
        <fullName evidence="1">BZIP transcription factor family protein</fullName>
    </submittedName>
</protein>
<proteinExistence type="predicted"/>
<organism evidence="1">
    <name type="scientific">Rhizophora mucronata</name>
    <name type="common">Asiatic mangrove</name>
    <dbReference type="NCBI Taxonomy" id="61149"/>
    <lineage>
        <taxon>Eukaryota</taxon>
        <taxon>Viridiplantae</taxon>
        <taxon>Streptophyta</taxon>
        <taxon>Embryophyta</taxon>
        <taxon>Tracheophyta</taxon>
        <taxon>Spermatophyta</taxon>
        <taxon>Magnoliopsida</taxon>
        <taxon>eudicotyledons</taxon>
        <taxon>Gunneridae</taxon>
        <taxon>Pentapetalae</taxon>
        <taxon>rosids</taxon>
        <taxon>fabids</taxon>
        <taxon>Malpighiales</taxon>
        <taxon>Rhizophoraceae</taxon>
        <taxon>Rhizophora</taxon>
    </lineage>
</organism>
<name>A0A2P2J045_RHIMU</name>
<evidence type="ECO:0000313" key="1">
    <source>
        <dbReference type="EMBL" id="MBW86858.1"/>
    </source>
</evidence>